<keyword evidence="8" id="KW-1185">Reference proteome</keyword>
<dbReference type="InterPro" id="IPR001131">
    <property type="entry name" value="Peptidase_M24B_aminopep-P_CS"/>
</dbReference>
<gene>
    <name evidence="7" type="ORF">SAMN02744040_00731</name>
</gene>
<comment type="similarity">
    <text evidence="1 4">Belongs to the peptidase M24B family.</text>
</comment>
<dbReference type="Gene3D" id="3.90.230.10">
    <property type="entry name" value="Creatinase/methionine aminopeptidase superfamily"/>
    <property type="match status" value="1"/>
</dbReference>
<keyword evidence="7" id="KW-0031">Aminopeptidase</keyword>
<accession>A0A1M5Q2N6</accession>
<dbReference type="InterPro" id="IPR036005">
    <property type="entry name" value="Creatinase/aminopeptidase-like"/>
</dbReference>
<dbReference type="PANTHER" id="PTHR46112:SF3">
    <property type="entry name" value="AMINOPEPTIDASE YPDF"/>
    <property type="match status" value="1"/>
</dbReference>
<dbReference type="GO" id="GO:0004177">
    <property type="term" value="F:aminopeptidase activity"/>
    <property type="evidence" value="ECO:0007669"/>
    <property type="project" value="UniProtKB-KW"/>
</dbReference>
<dbReference type="SUPFAM" id="SSF55920">
    <property type="entry name" value="Creatinase/aminopeptidase"/>
    <property type="match status" value="1"/>
</dbReference>
<evidence type="ECO:0000256" key="4">
    <source>
        <dbReference type="RuleBase" id="RU000590"/>
    </source>
</evidence>
<keyword evidence="2 4" id="KW-0479">Metal-binding</keyword>
<dbReference type="Gene3D" id="3.40.350.10">
    <property type="entry name" value="Creatinase/prolidase N-terminal domain"/>
    <property type="match status" value="1"/>
</dbReference>
<dbReference type="InterPro" id="IPR000994">
    <property type="entry name" value="Pept_M24"/>
</dbReference>
<sequence>MNSRIKNLKNEMKNRDLDAVLIYKPENRRYISGFTGTAGYVLITESKNMFFTDFRYVQQASNQCKGFEILEISRTKPITEYLLDMNIKKLGFEDDYMDFSTYSKFTNELKDINFVPLKGLMLSLRVVKDEEEINTIAKAANIADEAFDHILKFIKPGISEKDIALEIEYFMKKKGASGISFDSIVASGKRSSLPHGVASEKLIEEGDFLTLDFGCIYNGYCSDMTRTIVVGKANDEQKKIYDIVLNAQIKALEAIKPGITGCELDKIARDVITNAGYGDKFGHGLGHGVGLEVHEMPHVNSLGKNPLLPGMVITDEPGIYIPDFGGVRIEDLVVVIEDGYKVLSNSPKELIELSY</sequence>
<evidence type="ECO:0000256" key="2">
    <source>
        <dbReference type="ARBA" id="ARBA00022723"/>
    </source>
</evidence>
<dbReference type="CDD" id="cd01092">
    <property type="entry name" value="APP-like"/>
    <property type="match status" value="1"/>
</dbReference>
<evidence type="ECO:0000313" key="7">
    <source>
        <dbReference type="EMBL" id="SHH07743.1"/>
    </source>
</evidence>
<dbReference type="GO" id="GO:0046872">
    <property type="term" value="F:metal ion binding"/>
    <property type="evidence" value="ECO:0007669"/>
    <property type="project" value="UniProtKB-KW"/>
</dbReference>
<reference evidence="8" key="1">
    <citation type="submission" date="2016-11" db="EMBL/GenBank/DDBJ databases">
        <authorList>
            <person name="Varghese N."/>
            <person name="Submissions S."/>
        </authorList>
    </citation>
    <scope>NUCLEOTIDE SEQUENCE [LARGE SCALE GENOMIC DNA]</scope>
    <source>
        <strain evidence="8">DSM 15285</strain>
    </source>
</reference>
<protein>
    <submittedName>
        <fullName evidence="7">Xaa-Pro aminopeptidase</fullName>
    </submittedName>
</protein>
<dbReference type="Pfam" id="PF00557">
    <property type="entry name" value="Peptidase_M24"/>
    <property type="match status" value="1"/>
</dbReference>
<dbReference type="STRING" id="1123350.SAMN02744040_00731"/>
<feature type="domain" description="Peptidase M24" evidence="5">
    <location>
        <begin position="136"/>
        <end position="336"/>
    </location>
</feature>
<dbReference type="RefSeq" id="WP_072723735.1">
    <property type="nucleotide sequence ID" value="NZ_FQXH01000007.1"/>
</dbReference>
<dbReference type="InterPro" id="IPR050659">
    <property type="entry name" value="Peptidase_M24B"/>
</dbReference>
<keyword evidence="3" id="KW-0378">Hydrolase</keyword>
<dbReference type="InterPro" id="IPR029149">
    <property type="entry name" value="Creatin/AminoP/Spt16_N"/>
</dbReference>
<keyword evidence="7" id="KW-0645">Protease</keyword>
<dbReference type="OrthoDB" id="9806388at2"/>
<dbReference type="Pfam" id="PF01321">
    <property type="entry name" value="Creatinase_N"/>
    <property type="match status" value="1"/>
</dbReference>
<organism evidence="7 8">
    <name type="scientific">Tepidibacter thalassicus DSM 15285</name>
    <dbReference type="NCBI Taxonomy" id="1123350"/>
    <lineage>
        <taxon>Bacteria</taxon>
        <taxon>Bacillati</taxon>
        <taxon>Bacillota</taxon>
        <taxon>Clostridia</taxon>
        <taxon>Peptostreptococcales</taxon>
        <taxon>Peptostreptococcaceae</taxon>
        <taxon>Tepidibacter</taxon>
    </lineage>
</organism>
<dbReference type="PROSITE" id="PS00491">
    <property type="entry name" value="PROLINE_PEPTIDASE"/>
    <property type="match status" value="1"/>
</dbReference>
<dbReference type="EMBL" id="FQXH01000007">
    <property type="protein sequence ID" value="SHH07743.1"/>
    <property type="molecule type" value="Genomic_DNA"/>
</dbReference>
<dbReference type="FunFam" id="3.90.230.10:FF:000014">
    <property type="entry name" value="Aminopeptidase P family protein"/>
    <property type="match status" value="1"/>
</dbReference>
<dbReference type="AlphaFoldDB" id="A0A1M5Q2N6"/>
<evidence type="ECO:0000313" key="8">
    <source>
        <dbReference type="Proteomes" id="UP000242520"/>
    </source>
</evidence>
<proteinExistence type="inferred from homology"/>
<feature type="domain" description="Creatinase N-terminal" evidence="6">
    <location>
        <begin position="4"/>
        <end position="127"/>
    </location>
</feature>
<dbReference type="PANTHER" id="PTHR46112">
    <property type="entry name" value="AMINOPEPTIDASE"/>
    <property type="match status" value="1"/>
</dbReference>
<name>A0A1M5Q2N6_9FIRM</name>
<evidence type="ECO:0000259" key="5">
    <source>
        <dbReference type="Pfam" id="PF00557"/>
    </source>
</evidence>
<dbReference type="InterPro" id="IPR000587">
    <property type="entry name" value="Creatinase_N"/>
</dbReference>
<evidence type="ECO:0000259" key="6">
    <source>
        <dbReference type="Pfam" id="PF01321"/>
    </source>
</evidence>
<evidence type="ECO:0000256" key="3">
    <source>
        <dbReference type="ARBA" id="ARBA00022801"/>
    </source>
</evidence>
<dbReference type="Proteomes" id="UP000242520">
    <property type="component" value="Unassembled WGS sequence"/>
</dbReference>
<evidence type="ECO:0000256" key="1">
    <source>
        <dbReference type="ARBA" id="ARBA00008766"/>
    </source>
</evidence>